<protein>
    <recommendedName>
        <fullName evidence="5">GAF domain-containing protein</fullName>
    </recommendedName>
</protein>
<dbReference type="EMBL" id="QPIZ01000027">
    <property type="protein sequence ID" value="RCW29517.1"/>
    <property type="molecule type" value="Genomic_DNA"/>
</dbReference>
<evidence type="ECO:0000256" key="2">
    <source>
        <dbReference type="SAM" id="Phobius"/>
    </source>
</evidence>
<evidence type="ECO:0000313" key="4">
    <source>
        <dbReference type="Proteomes" id="UP000252733"/>
    </source>
</evidence>
<keyword evidence="4" id="KW-1185">Reference proteome</keyword>
<keyword evidence="2" id="KW-0812">Transmembrane</keyword>
<dbReference type="RefSeq" id="WP_106152088.1">
    <property type="nucleotide sequence ID" value="NZ_PVTS01000003.1"/>
</dbReference>
<keyword evidence="1" id="KW-0175">Coiled coil</keyword>
<comment type="caution">
    <text evidence="3">The sequence shown here is derived from an EMBL/GenBank/DDBJ whole genome shotgun (WGS) entry which is preliminary data.</text>
</comment>
<keyword evidence="2" id="KW-1133">Transmembrane helix</keyword>
<sequence length="257" mass="29608">MSRIKFSHHSFQKYLFLLGGIAFGLSLLKNIFLDQNPGTLFYLVEFLSFVFFLAAFYVSDKNNQQLRTLNEVQKDQFEEDRRQMSRKIDNLQEIVSAFEEKENEAARFATYQEKILQKLSRIGDEAGDRHRLLYTLGELFHGMAVILYKKEEPKGIFNVEATYGLSEEVTVDGFIAGDGLHGQAVADGVPTMVEEIPESYFEVETALGKSESYFLYLLPVMQEEKCIGLVELLTFRKSEVKELWPQVMKKLVEQEVL</sequence>
<name>A0A2T0XR33_9BACT</name>
<dbReference type="OrthoDB" id="1120896at2"/>
<reference evidence="3 4" key="1">
    <citation type="submission" date="2018-07" db="EMBL/GenBank/DDBJ databases">
        <title>Freshwater and sediment microbial communities from various areas in North America, analyzing microbe dynamics in response to fracking.</title>
        <authorList>
            <person name="Lamendella R."/>
        </authorList>
    </citation>
    <scope>NUCLEOTIDE SEQUENCE [LARGE SCALE GENOMIC DNA]</scope>
    <source>
        <strain evidence="3 4">160A</strain>
    </source>
</reference>
<dbReference type="Proteomes" id="UP000252733">
    <property type="component" value="Unassembled WGS sequence"/>
</dbReference>
<feature type="coiled-coil region" evidence="1">
    <location>
        <begin position="74"/>
        <end position="101"/>
    </location>
</feature>
<dbReference type="AlphaFoldDB" id="A0A2T0XR33"/>
<feature type="transmembrane region" description="Helical" evidence="2">
    <location>
        <begin position="39"/>
        <end position="58"/>
    </location>
</feature>
<dbReference type="SUPFAM" id="SSF55781">
    <property type="entry name" value="GAF domain-like"/>
    <property type="match status" value="1"/>
</dbReference>
<organism evidence="3 4">
    <name type="scientific">Marinilabilia salmonicolor</name>
    <dbReference type="NCBI Taxonomy" id="989"/>
    <lineage>
        <taxon>Bacteria</taxon>
        <taxon>Pseudomonadati</taxon>
        <taxon>Bacteroidota</taxon>
        <taxon>Bacteroidia</taxon>
        <taxon>Marinilabiliales</taxon>
        <taxon>Marinilabiliaceae</taxon>
        <taxon>Marinilabilia</taxon>
    </lineage>
</organism>
<proteinExistence type="predicted"/>
<gene>
    <name evidence="3" type="ORF">DFO77_12710</name>
</gene>
<evidence type="ECO:0008006" key="5">
    <source>
        <dbReference type="Google" id="ProtNLM"/>
    </source>
</evidence>
<evidence type="ECO:0000313" key="3">
    <source>
        <dbReference type="EMBL" id="RCW29517.1"/>
    </source>
</evidence>
<evidence type="ECO:0000256" key="1">
    <source>
        <dbReference type="SAM" id="Coils"/>
    </source>
</evidence>
<accession>A0A2T0XR33</accession>
<dbReference type="STRING" id="1168289.GCA_000259075_00323"/>
<feature type="transmembrane region" description="Helical" evidence="2">
    <location>
        <begin position="14"/>
        <end position="33"/>
    </location>
</feature>
<keyword evidence="2" id="KW-0472">Membrane</keyword>